<dbReference type="EMBL" id="CP061800">
    <property type="protein sequence ID" value="QTA85188.1"/>
    <property type="molecule type" value="Genomic_DNA"/>
</dbReference>
<dbReference type="Proteomes" id="UP000663722">
    <property type="component" value="Chromosome"/>
</dbReference>
<dbReference type="AlphaFoldDB" id="A0A975BH37"/>
<gene>
    <name evidence="2" type="ORF">dnm_011930</name>
</gene>
<sequence>MMDESKCLNYCFDFCLTKNLIHITIHIYISFLSGTIAFKKIST</sequence>
<evidence type="ECO:0000313" key="3">
    <source>
        <dbReference type="Proteomes" id="UP000663722"/>
    </source>
</evidence>
<proteinExistence type="predicted"/>
<keyword evidence="1" id="KW-0472">Membrane</keyword>
<reference evidence="2" key="1">
    <citation type="journal article" date="2021" name="Microb. Physiol.">
        <title>Proteogenomic Insights into the Physiology of Marine, Sulfate-Reducing, Filamentous Desulfonema limicola and Desulfonema magnum.</title>
        <authorList>
            <person name="Schnaars V."/>
            <person name="Wohlbrand L."/>
            <person name="Scheve S."/>
            <person name="Hinrichs C."/>
            <person name="Reinhardt R."/>
            <person name="Rabus R."/>
        </authorList>
    </citation>
    <scope>NUCLEOTIDE SEQUENCE</scope>
    <source>
        <strain evidence="2">4be13</strain>
    </source>
</reference>
<keyword evidence="1" id="KW-0812">Transmembrane</keyword>
<keyword evidence="3" id="KW-1185">Reference proteome</keyword>
<name>A0A975BH37_9BACT</name>
<accession>A0A975BH37</accession>
<evidence type="ECO:0000313" key="2">
    <source>
        <dbReference type="EMBL" id="QTA85188.1"/>
    </source>
</evidence>
<evidence type="ECO:0000256" key="1">
    <source>
        <dbReference type="SAM" id="Phobius"/>
    </source>
</evidence>
<organism evidence="2 3">
    <name type="scientific">Desulfonema magnum</name>
    <dbReference type="NCBI Taxonomy" id="45655"/>
    <lineage>
        <taxon>Bacteria</taxon>
        <taxon>Pseudomonadati</taxon>
        <taxon>Thermodesulfobacteriota</taxon>
        <taxon>Desulfobacteria</taxon>
        <taxon>Desulfobacterales</taxon>
        <taxon>Desulfococcaceae</taxon>
        <taxon>Desulfonema</taxon>
    </lineage>
</organism>
<feature type="transmembrane region" description="Helical" evidence="1">
    <location>
        <begin position="20"/>
        <end position="38"/>
    </location>
</feature>
<protein>
    <submittedName>
        <fullName evidence="2">Uncharacterized protein</fullName>
    </submittedName>
</protein>
<dbReference type="KEGG" id="dmm:dnm_011930"/>
<keyword evidence="1" id="KW-1133">Transmembrane helix</keyword>